<comment type="caution">
    <text evidence="1">The sequence shown here is derived from an EMBL/GenBank/DDBJ whole genome shotgun (WGS) entry which is preliminary data.</text>
</comment>
<dbReference type="EMBL" id="MHIO01000013">
    <property type="protein sequence ID" value="OGY53998.1"/>
    <property type="molecule type" value="Genomic_DNA"/>
</dbReference>
<sequence length="267" mass="30809">MNLTAWARCRGITVATASEQIHRHLIRLVDNPVRLVLPQGSYVILADALWFTFSKQDWTMFLLALKPVSENKAYFLDPVLLTGGESYRNWMIVLSTIPYELKQQIKAFVSDGFRASKTITEEQGWIHQRCHFHLIAYLQVRRGKRKKGIAGKSVRENIYQTVIRLLEIQDRLAVKKLSKRLRRLAKQSDCPKSLKMTATEFLRNLPEFRAYLNYSDLHLPTTTGSVETMCKLVRKRTGTIRTVKALKLWATALIRLKSPLICNGKEH</sequence>
<name>A0A1G1YNR8_9BACT</name>
<evidence type="ECO:0000313" key="2">
    <source>
        <dbReference type="Proteomes" id="UP000177250"/>
    </source>
</evidence>
<protein>
    <submittedName>
        <fullName evidence="1">Uncharacterized protein</fullName>
    </submittedName>
</protein>
<accession>A0A1G1YNR8</accession>
<dbReference type="STRING" id="1797545.A3B15_01940"/>
<organism evidence="1 2">
    <name type="scientific">Candidatus Buchananbacteria bacterium RIFCSPLOWO2_01_FULL_45_31</name>
    <dbReference type="NCBI Taxonomy" id="1797545"/>
    <lineage>
        <taxon>Bacteria</taxon>
        <taxon>Candidatus Buchananiibacteriota</taxon>
    </lineage>
</organism>
<proteinExistence type="predicted"/>
<evidence type="ECO:0000313" key="1">
    <source>
        <dbReference type="EMBL" id="OGY53998.1"/>
    </source>
</evidence>
<reference evidence="1 2" key="1">
    <citation type="journal article" date="2016" name="Nat. Commun.">
        <title>Thousands of microbial genomes shed light on interconnected biogeochemical processes in an aquifer system.</title>
        <authorList>
            <person name="Anantharaman K."/>
            <person name="Brown C.T."/>
            <person name="Hug L.A."/>
            <person name="Sharon I."/>
            <person name="Castelle C.J."/>
            <person name="Probst A.J."/>
            <person name="Thomas B.C."/>
            <person name="Singh A."/>
            <person name="Wilkins M.J."/>
            <person name="Karaoz U."/>
            <person name="Brodie E.L."/>
            <person name="Williams K.H."/>
            <person name="Hubbard S.S."/>
            <person name="Banfield J.F."/>
        </authorList>
    </citation>
    <scope>NUCLEOTIDE SEQUENCE [LARGE SCALE GENOMIC DNA]</scope>
</reference>
<dbReference type="Proteomes" id="UP000177250">
    <property type="component" value="Unassembled WGS sequence"/>
</dbReference>
<gene>
    <name evidence="1" type="ORF">A3B15_01940</name>
</gene>
<dbReference type="AlphaFoldDB" id="A0A1G1YNR8"/>